<dbReference type="Gramene" id="Solyc04g005750.1.1">
    <property type="protein sequence ID" value="Solyc04g005750.1.1"/>
    <property type="gene ID" value="Solyc04g005750.1"/>
</dbReference>
<dbReference type="InParanoid" id="K4BNI1"/>
<dbReference type="HOGENOM" id="CLU_2113192_0_0_1"/>
<dbReference type="Proteomes" id="UP000004994">
    <property type="component" value="Chromosome 4"/>
</dbReference>
<dbReference type="PANTHER" id="PTHR31558:SF41">
    <property type="entry name" value="PROTEIN ENHANCED DISEASE RESISTANCE 2 C-TERMINAL DOMAIN-CONTAINING PROTEIN"/>
    <property type="match status" value="1"/>
</dbReference>
<protein>
    <submittedName>
        <fullName evidence="1">Uncharacterized protein</fullName>
    </submittedName>
</protein>
<keyword evidence="2" id="KW-1185">Reference proteome</keyword>
<proteinExistence type="predicted"/>
<accession>K4BNI1</accession>
<dbReference type="PANTHER" id="PTHR31558">
    <property type="entry name" value="CW14 PROTEIN"/>
    <property type="match status" value="1"/>
</dbReference>
<evidence type="ECO:0000313" key="1">
    <source>
        <dbReference type="EnsemblPlants" id="Solyc04g005750.1.1"/>
    </source>
</evidence>
<reference evidence="1" key="1">
    <citation type="journal article" date="2012" name="Nature">
        <title>The tomato genome sequence provides insights into fleshy fruit evolution.</title>
        <authorList>
            <consortium name="Tomato Genome Consortium"/>
        </authorList>
    </citation>
    <scope>NUCLEOTIDE SEQUENCE [LARGE SCALE GENOMIC DNA]</scope>
    <source>
        <strain evidence="1">cv. Heinz 1706</strain>
    </source>
</reference>
<organism evidence="1">
    <name type="scientific">Solanum lycopersicum</name>
    <name type="common">Tomato</name>
    <name type="synonym">Lycopersicon esculentum</name>
    <dbReference type="NCBI Taxonomy" id="4081"/>
    <lineage>
        <taxon>Eukaryota</taxon>
        <taxon>Viridiplantae</taxon>
        <taxon>Streptophyta</taxon>
        <taxon>Embryophyta</taxon>
        <taxon>Tracheophyta</taxon>
        <taxon>Spermatophyta</taxon>
        <taxon>Magnoliopsida</taxon>
        <taxon>eudicotyledons</taxon>
        <taxon>Gunneridae</taxon>
        <taxon>Pentapetalae</taxon>
        <taxon>asterids</taxon>
        <taxon>lamiids</taxon>
        <taxon>Solanales</taxon>
        <taxon>Solanaceae</taxon>
        <taxon>Solanoideae</taxon>
        <taxon>Solaneae</taxon>
        <taxon>Solanum</taxon>
        <taxon>Solanum subgen. Lycopersicon</taxon>
    </lineage>
</organism>
<dbReference type="AlphaFoldDB" id="K4BNI1"/>
<name>K4BNI1_SOLLC</name>
<dbReference type="PaxDb" id="4081-Solyc04g005750.1.1"/>
<sequence>MEFPFIEHSGTPPSILVVNIQLSKSYAKELPPHFQENIRGVFTSCLFIDIRSLANVEDVQLSAVETKLMQVYNEIPGPSHPQHEFYKLILVTRLIAYASHMSCPVNFTQAVEFVI</sequence>
<reference evidence="1" key="2">
    <citation type="submission" date="2015-06" db="UniProtKB">
        <authorList>
            <consortium name="EnsemblPlants"/>
        </authorList>
    </citation>
    <scope>IDENTIFICATION</scope>
    <source>
        <strain evidence="1">cv. Heinz 1706</strain>
    </source>
</reference>
<dbReference type="STRING" id="4081.K4BNI1"/>
<dbReference type="EnsemblPlants" id="Solyc04g005750.1.1">
    <property type="protein sequence ID" value="Solyc04g005750.1.1"/>
    <property type="gene ID" value="Solyc04g005750.1"/>
</dbReference>
<evidence type="ECO:0000313" key="2">
    <source>
        <dbReference type="Proteomes" id="UP000004994"/>
    </source>
</evidence>
<dbReference type="PhylomeDB" id="K4BNI1"/>